<accession>A0ABS7Y2V6</accession>
<dbReference type="Proteomes" id="UP001198402">
    <property type="component" value="Unassembled WGS sequence"/>
</dbReference>
<reference evidence="3" key="1">
    <citation type="submission" date="2023-07" db="EMBL/GenBank/DDBJ databases">
        <authorList>
            <person name="Yue Y."/>
        </authorList>
    </citation>
    <scope>NUCLEOTIDE SEQUENCE [LARGE SCALE GENOMIC DNA]</scope>
    <source>
        <strain evidence="3">2Y89</strain>
    </source>
</reference>
<dbReference type="RefSeq" id="WP_224479216.1">
    <property type="nucleotide sequence ID" value="NZ_JAIUJS010000009.1"/>
</dbReference>
<organism evidence="2 3">
    <name type="scientific">Winogradskyella vincentii</name>
    <dbReference type="NCBI Taxonomy" id="2877122"/>
    <lineage>
        <taxon>Bacteria</taxon>
        <taxon>Pseudomonadati</taxon>
        <taxon>Bacteroidota</taxon>
        <taxon>Flavobacteriia</taxon>
        <taxon>Flavobacteriales</taxon>
        <taxon>Flavobacteriaceae</taxon>
        <taxon>Winogradskyella</taxon>
    </lineage>
</organism>
<proteinExistence type="predicted"/>
<evidence type="ECO:0000313" key="2">
    <source>
        <dbReference type="EMBL" id="MCA0154268.1"/>
    </source>
</evidence>
<evidence type="ECO:0000313" key="3">
    <source>
        <dbReference type="Proteomes" id="UP001198402"/>
    </source>
</evidence>
<keyword evidence="1" id="KW-0472">Membrane</keyword>
<evidence type="ECO:0000256" key="1">
    <source>
        <dbReference type="SAM" id="Phobius"/>
    </source>
</evidence>
<keyword evidence="1" id="KW-1133">Transmembrane helix</keyword>
<sequence>MKVKLKKIALLIEILGGLGILISLVFVGIQLKENTVATRSATATATIDTMTNWYVTMGSDAEASQSFYRFLKNPESMTKEERIQHIYSFHALFLTFQNSFYLSLEGTLDERIPKSLNQVVYGVKDQPGFKLYWDARKSIFFEEYRDYIDDLLKSKDIVSDGVYHKDTD</sequence>
<keyword evidence="3" id="KW-1185">Reference proteome</keyword>
<dbReference type="EMBL" id="JAIUJS010000009">
    <property type="protein sequence ID" value="MCA0154268.1"/>
    <property type="molecule type" value="Genomic_DNA"/>
</dbReference>
<name>A0ABS7Y2V6_9FLAO</name>
<feature type="transmembrane region" description="Helical" evidence="1">
    <location>
        <begin position="9"/>
        <end position="29"/>
    </location>
</feature>
<comment type="caution">
    <text evidence="2">The sequence shown here is derived from an EMBL/GenBank/DDBJ whole genome shotgun (WGS) entry which is preliminary data.</text>
</comment>
<gene>
    <name evidence="2" type="ORF">LBV24_13650</name>
</gene>
<protein>
    <submittedName>
        <fullName evidence="2">Uncharacterized protein</fullName>
    </submittedName>
</protein>
<keyword evidence="1" id="KW-0812">Transmembrane</keyword>